<dbReference type="PATRIC" id="fig|755172.3.peg.162"/>
<sequence>MEAIKKRVMGMEEILEEQLACQKELREAMEKVAALNERYMILRDYYGSEDMNEDLEADEAGKLDDINRGVLTEDGVYDLMGDRYELGLDLLELAHTLLKHY</sequence>
<organism evidence="2 3">
    <name type="scientific">Aedoeadaptatus coxii</name>
    <dbReference type="NCBI Taxonomy" id="755172"/>
    <lineage>
        <taxon>Bacteria</taxon>
        <taxon>Bacillati</taxon>
        <taxon>Bacillota</taxon>
        <taxon>Tissierellia</taxon>
        <taxon>Tissierellales</taxon>
        <taxon>Peptoniphilaceae</taxon>
        <taxon>Aedoeadaptatus</taxon>
    </lineage>
</organism>
<dbReference type="OrthoDB" id="80787at2"/>
<evidence type="ECO:0000313" key="2">
    <source>
        <dbReference type="EMBL" id="KXB68456.1"/>
    </source>
</evidence>
<dbReference type="Pfam" id="PF14131">
    <property type="entry name" value="DUF4298"/>
    <property type="match status" value="1"/>
</dbReference>
<dbReference type="EMBL" id="LSDG01000002">
    <property type="protein sequence ID" value="KXB68456.1"/>
    <property type="molecule type" value="Genomic_DNA"/>
</dbReference>
<evidence type="ECO:0000313" key="3">
    <source>
        <dbReference type="Proteomes" id="UP000070442"/>
    </source>
</evidence>
<gene>
    <name evidence="2" type="ORF">HMPREF1863_00169</name>
</gene>
<accession>A0A134AL55</accession>
<dbReference type="Proteomes" id="UP000070442">
    <property type="component" value="Unassembled WGS sequence"/>
</dbReference>
<reference evidence="3" key="1">
    <citation type="submission" date="2016-01" db="EMBL/GenBank/DDBJ databases">
        <authorList>
            <person name="Mitreva M."/>
            <person name="Pepin K.H."/>
            <person name="Mihindukulasuriya K.A."/>
            <person name="Fulton R."/>
            <person name="Fronick C."/>
            <person name="O'Laughlin M."/>
            <person name="Miner T."/>
            <person name="Herter B."/>
            <person name="Rosa B.A."/>
            <person name="Cordes M."/>
            <person name="Tomlinson C."/>
            <person name="Wollam A."/>
            <person name="Palsikar V.B."/>
            <person name="Mardis E.R."/>
            <person name="Wilson R.K."/>
        </authorList>
    </citation>
    <scope>NUCLEOTIDE SEQUENCE [LARGE SCALE GENOMIC DNA]</scope>
    <source>
        <strain evidence="3">DNF00729</strain>
    </source>
</reference>
<feature type="coiled-coil region" evidence="1">
    <location>
        <begin position="11"/>
        <end position="38"/>
    </location>
</feature>
<protein>
    <recommendedName>
        <fullName evidence="4">DUF4298 domain-containing protein</fullName>
    </recommendedName>
</protein>
<dbReference type="RefSeq" id="WP_068366297.1">
    <property type="nucleotide sequence ID" value="NZ_CAMYBE010000008.1"/>
</dbReference>
<keyword evidence="1" id="KW-0175">Coiled coil</keyword>
<evidence type="ECO:0000256" key="1">
    <source>
        <dbReference type="SAM" id="Coils"/>
    </source>
</evidence>
<evidence type="ECO:0008006" key="4">
    <source>
        <dbReference type="Google" id="ProtNLM"/>
    </source>
</evidence>
<dbReference type="AlphaFoldDB" id="A0A134AL55"/>
<dbReference type="STRING" id="755172.HMPREF1863_00169"/>
<comment type="caution">
    <text evidence="2">The sequence shown here is derived from an EMBL/GenBank/DDBJ whole genome shotgun (WGS) entry which is preliminary data.</text>
</comment>
<dbReference type="InterPro" id="IPR025384">
    <property type="entry name" value="DUF4298"/>
</dbReference>
<proteinExistence type="predicted"/>
<name>A0A134AL55_9FIRM</name>
<keyword evidence="3" id="KW-1185">Reference proteome</keyword>